<sequence length="321" mass="34557">MNSAMTLATRLVADIGGTNSRLALYDSARDEFRALRTYINRDYAEFEDVVADWMQRLDEAPPAQACIAVAAPLEGDHITMVNMDWSFSRSGLAERFQLQASGWINDFESNAYSLPFLGEQDRKVIYPGRPGACQRLAVVGPGTGLGGATVEPVRGAYHATPCEPGHMGLSPQSEEELALFRLLLTRHRDIFAELLISGPGLQRLYQTLAELRGEQASASSPAEVTRRALAGEEALCSDALGHFCALLGSACGDFVLATGSYGGLYLAGGIAPRIADFLMQSRFMVRFQQKGAMDNHLGTVPVLLITTPQPGLIGAAHAPLD</sequence>
<dbReference type="AlphaFoldDB" id="A0A5C8ZVZ9"/>
<dbReference type="InterPro" id="IPR043129">
    <property type="entry name" value="ATPase_NBD"/>
</dbReference>
<keyword evidence="5" id="KW-1185">Reference proteome</keyword>
<dbReference type="Gene3D" id="3.30.420.40">
    <property type="match status" value="1"/>
</dbReference>
<dbReference type="NCBIfam" id="TIGR00749">
    <property type="entry name" value="glk"/>
    <property type="match status" value="1"/>
</dbReference>
<protein>
    <submittedName>
        <fullName evidence="4">Glucokinase</fullName>
        <ecNumber evidence="4">2.7.1.2</ecNumber>
    </submittedName>
</protein>
<proteinExistence type="inferred from homology"/>
<evidence type="ECO:0000313" key="4">
    <source>
        <dbReference type="EMBL" id="TXS92608.1"/>
    </source>
</evidence>
<dbReference type="GO" id="GO:0005829">
    <property type="term" value="C:cytosol"/>
    <property type="evidence" value="ECO:0007669"/>
    <property type="project" value="TreeGrafter"/>
</dbReference>
<keyword evidence="1 4" id="KW-0808">Transferase</keyword>
<dbReference type="Gene3D" id="3.40.367.20">
    <property type="match status" value="1"/>
</dbReference>
<evidence type="ECO:0000256" key="3">
    <source>
        <dbReference type="RuleBase" id="RU004046"/>
    </source>
</evidence>
<evidence type="ECO:0000256" key="2">
    <source>
        <dbReference type="ARBA" id="ARBA00022777"/>
    </source>
</evidence>
<dbReference type="CDD" id="cd24008">
    <property type="entry name" value="ASKHA_NBD_GLK"/>
    <property type="match status" value="1"/>
</dbReference>
<dbReference type="GO" id="GO:0005536">
    <property type="term" value="F:D-glucose binding"/>
    <property type="evidence" value="ECO:0007669"/>
    <property type="project" value="InterPro"/>
</dbReference>
<comment type="caution">
    <text evidence="4">The sequence shown here is derived from an EMBL/GenBank/DDBJ whole genome shotgun (WGS) entry which is preliminary data.</text>
</comment>
<gene>
    <name evidence="4" type="primary">glk</name>
    <name evidence="4" type="ORF">FVW59_09375</name>
</gene>
<dbReference type="InterPro" id="IPR003836">
    <property type="entry name" value="Glucokinase"/>
</dbReference>
<comment type="similarity">
    <text evidence="3">Belongs to the bacterial glucokinase family.</text>
</comment>
<dbReference type="EMBL" id="VRYZ01000003">
    <property type="protein sequence ID" value="TXS92608.1"/>
    <property type="molecule type" value="Genomic_DNA"/>
</dbReference>
<reference evidence="4 5" key="1">
    <citation type="submission" date="2019-08" db="EMBL/GenBank/DDBJ databases">
        <title>Parahaliea maris sp. nov., isolated from the surface seawater.</title>
        <authorList>
            <person name="Liu Y."/>
        </authorList>
    </citation>
    <scope>NUCLEOTIDE SEQUENCE [LARGE SCALE GENOMIC DNA]</scope>
    <source>
        <strain evidence="4 5">S2-26</strain>
    </source>
</reference>
<dbReference type="OrthoDB" id="9800595at2"/>
<evidence type="ECO:0000256" key="1">
    <source>
        <dbReference type="ARBA" id="ARBA00022679"/>
    </source>
</evidence>
<organism evidence="4 5">
    <name type="scientific">Parahaliea aestuarii</name>
    <dbReference type="NCBI Taxonomy" id="1852021"/>
    <lineage>
        <taxon>Bacteria</taxon>
        <taxon>Pseudomonadati</taxon>
        <taxon>Pseudomonadota</taxon>
        <taxon>Gammaproteobacteria</taxon>
        <taxon>Cellvibrionales</taxon>
        <taxon>Halieaceae</taxon>
        <taxon>Parahaliea</taxon>
    </lineage>
</organism>
<dbReference type="GO" id="GO:0005524">
    <property type="term" value="F:ATP binding"/>
    <property type="evidence" value="ECO:0007669"/>
    <property type="project" value="InterPro"/>
</dbReference>
<dbReference type="PANTHER" id="PTHR47690">
    <property type="entry name" value="GLUCOKINASE"/>
    <property type="match status" value="1"/>
</dbReference>
<dbReference type="GO" id="GO:0004340">
    <property type="term" value="F:glucokinase activity"/>
    <property type="evidence" value="ECO:0007669"/>
    <property type="project" value="UniProtKB-EC"/>
</dbReference>
<name>A0A5C8ZVZ9_9GAMM</name>
<dbReference type="InterPro" id="IPR050201">
    <property type="entry name" value="Bacterial_glucokinase"/>
</dbReference>
<evidence type="ECO:0000313" key="5">
    <source>
        <dbReference type="Proteomes" id="UP000321933"/>
    </source>
</evidence>
<dbReference type="SUPFAM" id="SSF53067">
    <property type="entry name" value="Actin-like ATPase domain"/>
    <property type="match status" value="1"/>
</dbReference>
<dbReference type="Pfam" id="PF02685">
    <property type="entry name" value="Glucokinase"/>
    <property type="match status" value="1"/>
</dbReference>
<keyword evidence="2 4" id="KW-0418">Kinase</keyword>
<dbReference type="EC" id="2.7.1.2" evidence="4"/>
<dbReference type="Proteomes" id="UP000321933">
    <property type="component" value="Unassembled WGS sequence"/>
</dbReference>
<accession>A0A5C8ZVZ9</accession>
<dbReference type="PANTHER" id="PTHR47690:SF1">
    <property type="entry name" value="GLUCOKINASE"/>
    <property type="match status" value="1"/>
</dbReference>
<dbReference type="GO" id="GO:0006096">
    <property type="term" value="P:glycolytic process"/>
    <property type="evidence" value="ECO:0007669"/>
    <property type="project" value="InterPro"/>
</dbReference>